<dbReference type="Proteomes" id="UP001186974">
    <property type="component" value="Unassembled WGS sequence"/>
</dbReference>
<name>A0ACC3DW91_9PEZI</name>
<comment type="caution">
    <text evidence="1">The sequence shown here is derived from an EMBL/GenBank/DDBJ whole genome shotgun (WGS) entry which is preliminary data.</text>
</comment>
<keyword evidence="2" id="KW-1185">Reference proteome</keyword>
<accession>A0ACC3DW91</accession>
<sequence length="151" mass="16398">MPKQPLTPSKPPFTPLSSSHRPRGSVRKKYQLPQPTPGQFIEDDEMDMDNDGDITQSNPPAAPRRSDTAHPPQAFASTGTQHSSGRKPYVASDTLSGSNSQGSLEFLNKLLNAAPTTSPKQTSGTWTPPWHTPAARRAMGHTTTIDPWSQL</sequence>
<reference evidence="1" key="1">
    <citation type="submission" date="2024-09" db="EMBL/GenBank/DDBJ databases">
        <title>Black Yeasts Isolated from many extreme environments.</title>
        <authorList>
            <person name="Coleine C."/>
            <person name="Stajich J.E."/>
            <person name="Selbmann L."/>
        </authorList>
    </citation>
    <scope>NUCLEOTIDE SEQUENCE</scope>
    <source>
        <strain evidence="1">CCFEE 5737</strain>
    </source>
</reference>
<evidence type="ECO:0000313" key="1">
    <source>
        <dbReference type="EMBL" id="KAK3081059.1"/>
    </source>
</evidence>
<proteinExistence type="predicted"/>
<dbReference type="EMBL" id="JAWDJW010000299">
    <property type="protein sequence ID" value="KAK3081059.1"/>
    <property type="molecule type" value="Genomic_DNA"/>
</dbReference>
<protein>
    <submittedName>
        <fullName evidence="1">Uncharacterized protein</fullName>
    </submittedName>
</protein>
<evidence type="ECO:0000313" key="2">
    <source>
        <dbReference type="Proteomes" id="UP001186974"/>
    </source>
</evidence>
<gene>
    <name evidence="1" type="ORF">LTS18_010609</name>
</gene>
<organism evidence="1 2">
    <name type="scientific">Coniosporium uncinatum</name>
    <dbReference type="NCBI Taxonomy" id="93489"/>
    <lineage>
        <taxon>Eukaryota</taxon>
        <taxon>Fungi</taxon>
        <taxon>Dikarya</taxon>
        <taxon>Ascomycota</taxon>
        <taxon>Pezizomycotina</taxon>
        <taxon>Dothideomycetes</taxon>
        <taxon>Dothideomycetes incertae sedis</taxon>
        <taxon>Coniosporium</taxon>
    </lineage>
</organism>